<dbReference type="OrthoDB" id="18190at2759"/>
<evidence type="ECO:0000313" key="3">
    <source>
        <dbReference type="Proteomes" id="UP001152795"/>
    </source>
</evidence>
<dbReference type="Pfam" id="PF13646">
    <property type="entry name" value="HEAT_2"/>
    <property type="match status" value="1"/>
</dbReference>
<dbReference type="PANTHER" id="PTHR20938:SF0">
    <property type="entry name" value="INTEGRATOR COMPLEX SUBUNIT 4"/>
    <property type="match status" value="1"/>
</dbReference>
<proteinExistence type="predicted"/>
<dbReference type="PANTHER" id="PTHR20938">
    <property type="entry name" value="INTEGRATOR COMPLEX SUBUNIT 4"/>
    <property type="match status" value="1"/>
</dbReference>
<protein>
    <submittedName>
        <fullName evidence="2">Integrator complex subunit 4-like</fullName>
    </submittedName>
</protein>
<evidence type="ECO:0000313" key="2">
    <source>
        <dbReference type="EMBL" id="CAB4027249.1"/>
    </source>
</evidence>
<accession>A0A6S7L446</accession>
<dbReference type="AlphaFoldDB" id="A0A6S7L446"/>
<dbReference type="GO" id="GO:0032039">
    <property type="term" value="C:integrator complex"/>
    <property type="evidence" value="ECO:0007669"/>
    <property type="project" value="TreeGrafter"/>
</dbReference>
<sequence length="282" mass="31934">MQLAPGVYGSACEALRDDYEEVRLKAVKLLWVVSQIYPERAIISATSDERRCVDDAFVRICQMVNDLSMKVRVQAAGLLGSLHLVSARYLQQTLDKKVMSHLKRKKTDHEQQRELHASGLKGSERWATRTSKHIASSAEVNPEEVSLIDSGACGAFVYGLEDELLEVRSAAVDSLCELADQHPDFARQSLDFLVDMFNDEIESVRLNAIHSLRKISRHVVLREDQLETILGVLEDYSWEIRDAVRELLSHCQLSTRACLHAAIYALLGNLTKYPQDKKSIWR</sequence>
<evidence type="ECO:0000256" key="1">
    <source>
        <dbReference type="SAM" id="MobiDB-lite"/>
    </source>
</evidence>
<reference evidence="2" key="1">
    <citation type="submission" date="2020-04" db="EMBL/GenBank/DDBJ databases">
        <authorList>
            <person name="Alioto T."/>
            <person name="Alioto T."/>
            <person name="Gomez Garrido J."/>
        </authorList>
    </citation>
    <scope>NUCLEOTIDE SEQUENCE</scope>
    <source>
        <strain evidence="2">A484AB</strain>
    </source>
</reference>
<dbReference type="InterPro" id="IPR011989">
    <property type="entry name" value="ARM-like"/>
</dbReference>
<gene>
    <name evidence="2" type="ORF">PACLA_8A008111</name>
</gene>
<dbReference type="SUPFAM" id="SSF48371">
    <property type="entry name" value="ARM repeat"/>
    <property type="match status" value="1"/>
</dbReference>
<organism evidence="2 3">
    <name type="scientific">Paramuricea clavata</name>
    <name type="common">Red gorgonian</name>
    <name type="synonym">Violescent sea-whip</name>
    <dbReference type="NCBI Taxonomy" id="317549"/>
    <lineage>
        <taxon>Eukaryota</taxon>
        <taxon>Metazoa</taxon>
        <taxon>Cnidaria</taxon>
        <taxon>Anthozoa</taxon>
        <taxon>Octocorallia</taxon>
        <taxon>Malacalcyonacea</taxon>
        <taxon>Plexauridae</taxon>
        <taxon>Paramuricea</taxon>
    </lineage>
</organism>
<dbReference type="EMBL" id="CACRXK020014691">
    <property type="protein sequence ID" value="CAB4027249.1"/>
    <property type="molecule type" value="Genomic_DNA"/>
</dbReference>
<dbReference type="Gene3D" id="1.25.10.10">
    <property type="entry name" value="Leucine-rich Repeat Variant"/>
    <property type="match status" value="1"/>
</dbReference>
<dbReference type="Proteomes" id="UP001152795">
    <property type="component" value="Unassembled WGS sequence"/>
</dbReference>
<dbReference type="GO" id="GO:0016180">
    <property type="term" value="P:snRNA processing"/>
    <property type="evidence" value="ECO:0007669"/>
    <property type="project" value="TreeGrafter"/>
</dbReference>
<dbReference type="InterPro" id="IPR016024">
    <property type="entry name" value="ARM-type_fold"/>
</dbReference>
<feature type="compositionally biased region" description="Basic and acidic residues" evidence="1">
    <location>
        <begin position="107"/>
        <end position="124"/>
    </location>
</feature>
<name>A0A6S7L446_PARCT</name>
<comment type="caution">
    <text evidence="2">The sequence shown here is derived from an EMBL/GenBank/DDBJ whole genome shotgun (WGS) entry which is preliminary data.</text>
</comment>
<keyword evidence="3" id="KW-1185">Reference proteome</keyword>
<feature type="region of interest" description="Disordered" evidence="1">
    <location>
        <begin position="105"/>
        <end position="124"/>
    </location>
</feature>